<organism evidence="1 2">
    <name type="scientific">Scylla paramamosain</name>
    <name type="common">Mud crab</name>
    <dbReference type="NCBI Taxonomy" id="85552"/>
    <lineage>
        <taxon>Eukaryota</taxon>
        <taxon>Metazoa</taxon>
        <taxon>Ecdysozoa</taxon>
        <taxon>Arthropoda</taxon>
        <taxon>Crustacea</taxon>
        <taxon>Multicrustacea</taxon>
        <taxon>Malacostraca</taxon>
        <taxon>Eumalacostraca</taxon>
        <taxon>Eucarida</taxon>
        <taxon>Decapoda</taxon>
        <taxon>Pleocyemata</taxon>
        <taxon>Brachyura</taxon>
        <taxon>Eubrachyura</taxon>
        <taxon>Portunoidea</taxon>
        <taxon>Portunidae</taxon>
        <taxon>Portuninae</taxon>
        <taxon>Scylla</taxon>
    </lineage>
</organism>
<dbReference type="EMBL" id="JARAKH010000002">
    <property type="protein sequence ID" value="KAK8406072.1"/>
    <property type="molecule type" value="Genomic_DNA"/>
</dbReference>
<dbReference type="AlphaFoldDB" id="A0AAW0V5D4"/>
<sequence length="101" mass="11100">MTFACQVSTLVRSGRVSGEVYVPCSCFLSFPEHYQALIPGVLRGPINPHEPRDPREAALRSHFLRPGLQDTSVLAGRVIIIIISSSTKMVVNKYLVTGMKS</sequence>
<name>A0AAW0V5D4_SCYPA</name>
<comment type="caution">
    <text evidence="1">The sequence shown here is derived from an EMBL/GenBank/DDBJ whole genome shotgun (WGS) entry which is preliminary data.</text>
</comment>
<gene>
    <name evidence="1" type="ORF">O3P69_007057</name>
</gene>
<dbReference type="Proteomes" id="UP001487740">
    <property type="component" value="Unassembled WGS sequence"/>
</dbReference>
<evidence type="ECO:0000313" key="1">
    <source>
        <dbReference type="EMBL" id="KAK8406072.1"/>
    </source>
</evidence>
<proteinExistence type="predicted"/>
<accession>A0AAW0V5D4</accession>
<keyword evidence="2" id="KW-1185">Reference proteome</keyword>
<reference evidence="1 2" key="1">
    <citation type="submission" date="2023-03" db="EMBL/GenBank/DDBJ databases">
        <title>High-quality genome of Scylla paramamosain provides insights in environmental adaptation.</title>
        <authorList>
            <person name="Zhang L."/>
        </authorList>
    </citation>
    <scope>NUCLEOTIDE SEQUENCE [LARGE SCALE GENOMIC DNA]</scope>
    <source>
        <strain evidence="1">LZ_2023a</strain>
        <tissue evidence="1">Muscle</tissue>
    </source>
</reference>
<protein>
    <submittedName>
        <fullName evidence="1">Uncharacterized protein</fullName>
    </submittedName>
</protein>
<evidence type="ECO:0000313" key="2">
    <source>
        <dbReference type="Proteomes" id="UP001487740"/>
    </source>
</evidence>